<protein>
    <submittedName>
        <fullName evidence="4 5">Sulfatase</fullName>
    </submittedName>
</protein>
<evidence type="ECO:0000313" key="7">
    <source>
        <dbReference type="Proteomes" id="UP000319578"/>
    </source>
</evidence>
<dbReference type="Proteomes" id="UP000036834">
    <property type="component" value="Unassembled WGS sequence"/>
</dbReference>
<dbReference type="Gene3D" id="3.40.720.10">
    <property type="entry name" value="Alkaline Phosphatase, subunit A"/>
    <property type="match status" value="1"/>
</dbReference>
<reference evidence="5" key="2">
    <citation type="submission" date="2015-07" db="EMBL/GenBank/DDBJ databases">
        <title>MeaNS - Measles Nucleotide Surveillance Program.</title>
        <authorList>
            <person name="Tran T."/>
            <person name="Druce J."/>
        </authorList>
    </citation>
    <scope>NUCLEOTIDE SEQUENCE</scope>
    <source>
        <strain evidence="5">DSM 9887</strain>
    </source>
</reference>
<dbReference type="EMBL" id="BJON01000004">
    <property type="protein sequence ID" value="GED67347.1"/>
    <property type="molecule type" value="Genomic_DNA"/>
</dbReference>
<organism evidence="5 6">
    <name type="scientific">Brevibacillus reuszeri</name>
    <dbReference type="NCBI Taxonomy" id="54915"/>
    <lineage>
        <taxon>Bacteria</taxon>
        <taxon>Bacillati</taxon>
        <taxon>Bacillota</taxon>
        <taxon>Bacilli</taxon>
        <taxon>Bacillales</taxon>
        <taxon>Paenibacillaceae</taxon>
        <taxon>Brevibacillus</taxon>
    </lineage>
</organism>
<dbReference type="InterPro" id="IPR050738">
    <property type="entry name" value="Sulfatase"/>
</dbReference>
<dbReference type="PATRIC" id="fig|54915.3.peg.3784"/>
<dbReference type="CDD" id="cd16035">
    <property type="entry name" value="sulfatase_like"/>
    <property type="match status" value="1"/>
</dbReference>
<evidence type="ECO:0000313" key="4">
    <source>
        <dbReference type="EMBL" id="GED67347.1"/>
    </source>
</evidence>
<evidence type="ECO:0000313" key="6">
    <source>
        <dbReference type="Proteomes" id="UP000036834"/>
    </source>
</evidence>
<proteinExistence type="inferred from homology"/>
<evidence type="ECO:0000256" key="1">
    <source>
        <dbReference type="ARBA" id="ARBA00008779"/>
    </source>
</evidence>
<accession>A0A0K9YSH1</accession>
<reference evidence="6" key="1">
    <citation type="submission" date="2015-07" db="EMBL/GenBank/DDBJ databases">
        <title>Genome sequencing project for genomic taxonomy and phylogenomics of Bacillus-like bacteria.</title>
        <authorList>
            <person name="Liu B."/>
            <person name="Wang J."/>
            <person name="Zhu Y."/>
            <person name="Liu G."/>
            <person name="Chen Q."/>
            <person name="Chen Z."/>
            <person name="Lan J."/>
            <person name="Che J."/>
            <person name="Ge C."/>
            <person name="Shi H."/>
            <person name="Pan Z."/>
            <person name="Liu X."/>
        </authorList>
    </citation>
    <scope>NUCLEOTIDE SEQUENCE [LARGE SCALE GENOMIC DNA]</scope>
    <source>
        <strain evidence="6">DSM 9887</strain>
    </source>
</reference>
<name>A0A0K9YSH1_9BACL</name>
<comment type="caution">
    <text evidence="5">The sequence shown here is derived from an EMBL/GenBank/DDBJ whole genome shotgun (WGS) entry which is preliminary data.</text>
</comment>
<keyword evidence="7" id="KW-1185">Reference proteome</keyword>
<gene>
    <name evidence="5" type="ORF">ADS79_23250</name>
    <name evidence="4" type="ORF">BRE01_10490</name>
</gene>
<dbReference type="Pfam" id="PF00884">
    <property type="entry name" value="Sulfatase"/>
    <property type="match status" value="1"/>
</dbReference>
<dbReference type="PANTHER" id="PTHR42693:SF53">
    <property type="entry name" value="ENDO-4-O-SULFATASE"/>
    <property type="match status" value="1"/>
</dbReference>
<dbReference type="InterPro" id="IPR000917">
    <property type="entry name" value="Sulfatase_N"/>
</dbReference>
<comment type="similarity">
    <text evidence="1">Belongs to the sulfatase family.</text>
</comment>
<dbReference type="AlphaFoldDB" id="A0A0K9YSH1"/>
<evidence type="ECO:0000256" key="2">
    <source>
        <dbReference type="ARBA" id="ARBA00022801"/>
    </source>
</evidence>
<dbReference type="PANTHER" id="PTHR42693">
    <property type="entry name" value="ARYLSULFATASE FAMILY MEMBER"/>
    <property type="match status" value="1"/>
</dbReference>
<dbReference type="InterPro" id="IPR017850">
    <property type="entry name" value="Alkaline_phosphatase_core_sf"/>
</dbReference>
<dbReference type="OrthoDB" id="9762324at2"/>
<keyword evidence="2" id="KW-0378">Hydrolase</keyword>
<evidence type="ECO:0000259" key="3">
    <source>
        <dbReference type="Pfam" id="PF00884"/>
    </source>
</evidence>
<sequence>MLKKPFFSRPNILFIMVDEERYPPVYEEPEITAWRQETLHAHSFLRKHGLEFTNHYVGATACSPSRATLFTGQYPSLHGVSQTTGAAKRSADSDMFWLDRNTVPTMGDYFRAAGYRTYYKGKWHFSDPDIWIPGTHTSVLSYTPGTGVPDPEKERLYLLANRLDGYGFSGWIGPEPHGRAPHNSGSSAGIGVNGRDIIYRMEVVRLIQQLDQEKQMLDRSDSYQPWLLVASFVNPHDIVLYGDVTAHLPFFRFHVDDSIPDIPPPPTHYESLVTKPRCQASYRDVFPQAFQPISDNEFYRRLYFQLQQNADQEMMHVLEAISRSSLYNETIIIFTSDHGDLLGAHGNLHQKFYCAYEESIHVPFIIHSPMLFPQHFYTDQLTSHIDILPTLLGLIGANTPAITEQLKQTHSESRPLVGRDLAPLVLGEDSASPPEPECLYYMTDDDVTKGQHQVSIFLQPYHAVIPPNRIETVIARLYHDGREGLWKYSRYYACENALGQTNEDIPDEYELYDLTTDPLEARNLVYPAYVTPYTKQVRKQMAALLEEQRNLKRITPG</sequence>
<dbReference type="SUPFAM" id="SSF53649">
    <property type="entry name" value="Alkaline phosphatase-like"/>
    <property type="match status" value="1"/>
</dbReference>
<dbReference type="EMBL" id="LGIQ01000009">
    <property type="protein sequence ID" value="KNB71674.1"/>
    <property type="molecule type" value="Genomic_DNA"/>
</dbReference>
<reference evidence="4 7" key="3">
    <citation type="submission" date="2019-06" db="EMBL/GenBank/DDBJ databases">
        <title>Whole genome shotgun sequence of Brevibacillus reuszeri NBRC 15719.</title>
        <authorList>
            <person name="Hosoyama A."/>
            <person name="Uohara A."/>
            <person name="Ohji S."/>
            <person name="Ichikawa N."/>
        </authorList>
    </citation>
    <scope>NUCLEOTIDE SEQUENCE [LARGE SCALE GENOMIC DNA]</scope>
    <source>
        <strain evidence="4 7">NBRC 15719</strain>
    </source>
</reference>
<dbReference type="STRING" id="54915.ADS79_23250"/>
<dbReference type="RefSeq" id="WP_049740718.1">
    <property type="nucleotide sequence ID" value="NZ_BJON01000004.1"/>
</dbReference>
<feature type="domain" description="Sulfatase N-terminal" evidence="3">
    <location>
        <begin position="10"/>
        <end position="396"/>
    </location>
</feature>
<evidence type="ECO:0000313" key="5">
    <source>
        <dbReference type="EMBL" id="KNB71674.1"/>
    </source>
</evidence>
<dbReference type="GO" id="GO:0004065">
    <property type="term" value="F:arylsulfatase activity"/>
    <property type="evidence" value="ECO:0007669"/>
    <property type="project" value="TreeGrafter"/>
</dbReference>
<dbReference type="Proteomes" id="UP000319578">
    <property type="component" value="Unassembled WGS sequence"/>
</dbReference>